<reference evidence="2" key="2">
    <citation type="journal article" date="2010" name="Nature">
        <title>Comparative genomics reveals mobile pathogenicity chromosomes in Fusarium.</title>
        <authorList>
            <person name="Ma L.J."/>
            <person name="van der Does H.C."/>
            <person name="Borkovich K.A."/>
            <person name="Coleman J.J."/>
            <person name="Daboussi M.J."/>
            <person name="Di Pietro A."/>
            <person name="Dufresne M."/>
            <person name="Freitag M."/>
            <person name="Grabherr M."/>
            <person name="Henrissat B."/>
            <person name="Houterman P.M."/>
            <person name="Kang S."/>
            <person name="Shim W.B."/>
            <person name="Woloshuk C."/>
            <person name="Xie X."/>
            <person name="Xu J.R."/>
            <person name="Antoniw J."/>
            <person name="Baker S.E."/>
            <person name="Bluhm B.H."/>
            <person name="Breakspear A."/>
            <person name="Brown D.W."/>
            <person name="Butchko R.A."/>
            <person name="Chapman S."/>
            <person name="Coulson R."/>
            <person name="Coutinho P.M."/>
            <person name="Danchin E.G."/>
            <person name="Diener A."/>
            <person name="Gale L.R."/>
            <person name="Gardiner D.M."/>
            <person name="Goff S."/>
            <person name="Hammond-Kosack K.E."/>
            <person name="Hilburn K."/>
            <person name="Hua-Van A."/>
            <person name="Jonkers W."/>
            <person name="Kazan K."/>
            <person name="Kodira C.D."/>
            <person name="Koehrsen M."/>
            <person name="Kumar L."/>
            <person name="Lee Y.H."/>
            <person name="Li L."/>
            <person name="Manners J.M."/>
            <person name="Miranda-Saavedra D."/>
            <person name="Mukherjee M."/>
            <person name="Park G."/>
            <person name="Park J."/>
            <person name="Park S.Y."/>
            <person name="Proctor R.H."/>
            <person name="Regev A."/>
            <person name="Ruiz-Roldan M.C."/>
            <person name="Sain D."/>
            <person name="Sakthikumar S."/>
            <person name="Sykes S."/>
            <person name="Schwartz D.C."/>
            <person name="Turgeon B.G."/>
            <person name="Wapinski I."/>
            <person name="Yoder O."/>
            <person name="Young S."/>
            <person name="Zeng Q."/>
            <person name="Zhou S."/>
            <person name="Galagan J."/>
            <person name="Cuomo C.A."/>
            <person name="Kistler H.C."/>
            <person name="Rep M."/>
        </authorList>
    </citation>
    <scope>NUCLEOTIDE SEQUENCE [LARGE SCALE GENOMIC DNA]</scope>
    <source>
        <strain evidence="2">4287</strain>
    </source>
</reference>
<sequence length="48" mass="4889">MNSETSLAGTKPPGALEKPLPSARGKPFKGLGGSDGAEVLDSLAVHWL</sequence>
<evidence type="ECO:0000256" key="1">
    <source>
        <dbReference type="SAM" id="MobiDB-lite"/>
    </source>
</evidence>
<feature type="region of interest" description="Disordered" evidence="1">
    <location>
        <begin position="1"/>
        <end position="35"/>
    </location>
</feature>
<evidence type="ECO:0000313" key="3">
    <source>
        <dbReference type="Proteomes" id="UP000009097"/>
    </source>
</evidence>
<dbReference type="EMBL" id="DS231715">
    <property type="protein sequence ID" value="KNB14882.1"/>
    <property type="molecule type" value="Genomic_DNA"/>
</dbReference>
<proteinExistence type="predicted"/>
<organism evidence="2 3">
    <name type="scientific">Fusarium oxysporum f. sp. lycopersici (strain 4287 / CBS 123668 / FGSC 9935 / NRRL 34936)</name>
    <name type="common">Fusarium vascular wilt of tomato</name>
    <dbReference type="NCBI Taxonomy" id="426428"/>
    <lineage>
        <taxon>Eukaryota</taxon>
        <taxon>Fungi</taxon>
        <taxon>Dikarya</taxon>
        <taxon>Ascomycota</taxon>
        <taxon>Pezizomycotina</taxon>
        <taxon>Sordariomycetes</taxon>
        <taxon>Hypocreomycetidae</taxon>
        <taxon>Hypocreales</taxon>
        <taxon>Nectriaceae</taxon>
        <taxon>Fusarium</taxon>
        <taxon>Fusarium oxysporum species complex</taxon>
    </lineage>
</organism>
<dbReference type="GeneID" id="28961930"/>
<accession>A0A0J9WSU3</accession>
<dbReference type="Proteomes" id="UP000009097">
    <property type="component" value="Unassembled WGS sequence"/>
</dbReference>
<name>A0A0J9WSU3_FUSO4</name>
<gene>
    <name evidence="2" type="ORF">FOXG_21224</name>
</gene>
<dbReference type="KEGG" id="fox:FOXG_21224"/>
<reference evidence="2" key="1">
    <citation type="submission" date="2007-04" db="EMBL/GenBank/DDBJ databases">
        <authorList>
            <consortium name="The Broad Institute Genome Sequencing Platform"/>
            <person name="Birren B."/>
            <person name="Lander E."/>
            <person name="Galagan J."/>
            <person name="Nusbaum C."/>
            <person name="Devon K."/>
            <person name="Ma L.-J."/>
            <person name="Jaffe D."/>
            <person name="Butler J."/>
            <person name="Alvarez P."/>
            <person name="Gnerre S."/>
            <person name="Grabherr M."/>
            <person name="Kleber M."/>
            <person name="Mauceli E."/>
            <person name="Brockman W."/>
            <person name="MacCallum I.A."/>
            <person name="Young S."/>
            <person name="LaButti K."/>
            <person name="DeCaprio D."/>
            <person name="Crawford M."/>
            <person name="Koehrsen M."/>
            <person name="Engels R."/>
            <person name="Montgomery P."/>
            <person name="Pearson M."/>
            <person name="Howarth C."/>
            <person name="Larson L."/>
            <person name="White J."/>
            <person name="O'Leary S."/>
            <person name="Kodira C."/>
            <person name="Zeng Q."/>
            <person name="Yandava C."/>
            <person name="Alvarado L."/>
            <person name="Kistler C."/>
            <person name="Shim W.-B."/>
            <person name="Kang S."/>
            <person name="Woloshuk C."/>
        </authorList>
    </citation>
    <scope>NUCLEOTIDE SEQUENCE</scope>
    <source>
        <strain evidence="2">4287</strain>
    </source>
</reference>
<protein>
    <submittedName>
        <fullName evidence="2">Uncharacterized protein</fullName>
    </submittedName>
</protein>
<dbReference type="RefSeq" id="XP_018252927.1">
    <property type="nucleotide sequence ID" value="XM_018401534.1"/>
</dbReference>
<evidence type="ECO:0000313" key="2">
    <source>
        <dbReference type="EMBL" id="KNB14882.1"/>
    </source>
</evidence>
<dbReference type="AlphaFoldDB" id="A0A0J9WSU3"/>
<dbReference type="VEuPathDB" id="FungiDB:FOXG_21224"/>